<keyword evidence="3" id="KW-0819">tRNA processing</keyword>
<keyword evidence="4" id="KW-0479">Metal-binding</keyword>
<reference evidence="7" key="1">
    <citation type="submission" date="2022-09" db="EMBL/GenBank/DDBJ databases">
        <title>Actin cytoskeleton and complex cell architecture in an #Asgard archaeon.</title>
        <authorList>
            <person name="Ponce Toledo R.I."/>
            <person name="Schleper C."/>
            <person name="Rodrigues Oliveira T."/>
            <person name="Wollweber F."/>
            <person name="Xu J."/>
            <person name="Rittmann S."/>
            <person name="Klingl A."/>
            <person name="Pilhofer M."/>
        </authorList>
    </citation>
    <scope>NUCLEOTIDE SEQUENCE</scope>
    <source>
        <strain evidence="7">B-35</strain>
    </source>
</reference>
<accession>A0ABY6HSY1</accession>
<keyword evidence="2 7" id="KW-0808">Transferase</keyword>
<organism evidence="7 8">
    <name type="scientific">Candidatus Lokiarchaeum ossiferum</name>
    <dbReference type="NCBI Taxonomy" id="2951803"/>
    <lineage>
        <taxon>Archaea</taxon>
        <taxon>Promethearchaeati</taxon>
        <taxon>Promethearchaeota</taxon>
        <taxon>Promethearchaeia</taxon>
        <taxon>Promethearchaeales</taxon>
        <taxon>Promethearchaeaceae</taxon>
        <taxon>Candidatus Lokiarchaeum</taxon>
    </lineage>
</organism>
<dbReference type="PANTHER" id="PTHR46499:SF1">
    <property type="entry name" value="QUEUINE TRNA-RIBOSYLTRANSFERASE"/>
    <property type="match status" value="1"/>
</dbReference>
<dbReference type="EC" id="2.4.2.48" evidence="7"/>
<dbReference type="InterPro" id="IPR004804">
    <property type="entry name" value="TgtA"/>
</dbReference>
<dbReference type="InterPro" id="IPR036511">
    <property type="entry name" value="TGT-like_sf"/>
</dbReference>
<dbReference type="InterPro" id="IPR002616">
    <property type="entry name" value="tRNA_ribo_trans-like"/>
</dbReference>
<dbReference type="NCBIfam" id="TIGR00449">
    <property type="entry name" value="tgt_general"/>
    <property type="match status" value="1"/>
</dbReference>
<evidence type="ECO:0000256" key="5">
    <source>
        <dbReference type="ARBA" id="ARBA00022833"/>
    </source>
</evidence>
<protein>
    <submittedName>
        <fullName evidence="7">tRNA-guanine(15) transglycosylase</fullName>
        <ecNumber evidence="7">2.4.2.48</ecNumber>
    </submittedName>
</protein>
<dbReference type="Proteomes" id="UP001208689">
    <property type="component" value="Chromosome"/>
</dbReference>
<evidence type="ECO:0000256" key="4">
    <source>
        <dbReference type="ARBA" id="ARBA00022723"/>
    </source>
</evidence>
<dbReference type="GO" id="GO:0016757">
    <property type="term" value="F:glycosyltransferase activity"/>
    <property type="evidence" value="ECO:0007669"/>
    <property type="project" value="UniProtKB-KW"/>
</dbReference>
<gene>
    <name evidence="7" type="ORF">NEF87_002806</name>
</gene>
<evidence type="ECO:0000256" key="1">
    <source>
        <dbReference type="ARBA" id="ARBA00022676"/>
    </source>
</evidence>
<dbReference type="InterPro" id="IPR050076">
    <property type="entry name" value="ArchSynthase1/Queuine_TRR"/>
</dbReference>
<proteinExistence type="predicted"/>
<evidence type="ECO:0000313" key="8">
    <source>
        <dbReference type="Proteomes" id="UP001208689"/>
    </source>
</evidence>
<dbReference type="EMBL" id="CP104013">
    <property type="protein sequence ID" value="UYP46521.1"/>
    <property type="molecule type" value="Genomic_DNA"/>
</dbReference>
<dbReference type="NCBIfam" id="TIGR00432">
    <property type="entry name" value="arcsn_tRNA_tgt"/>
    <property type="match status" value="1"/>
</dbReference>
<dbReference type="SUPFAM" id="SSF88802">
    <property type="entry name" value="Pre-PUA domain"/>
    <property type="match status" value="1"/>
</dbReference>
<evidence type="ECO:0000256" key="2">
    <source>
        <dbReference type="ARBA" id="ARBA00022679"/>
    </source>
</evidence>
<keyword evidence="8" id="KW-1185">Reference proteome</keyword>
<keyword evidence="5" id="KW-0862">Zinc</keyword>
<keyword evidence="1 7" id="KW-0328">Glycosyltransferase</keyword>
<evidence type="ECO:0000259" key="6">
    <source>
        <dbReference type="Pfam" id="PF01702"/>
    </source>
</evidence>
<feature type="domain" description="tRNA-guanine(15) transglycosylase-like" evidence="6">
    <location>
        <begin position="14"/>
        <end position="341"/>
    </location>
</feature>
<dbReference type="PANTHER" id="PTHR46499">
    <property type="entry name" value="QUEUINE TRNA-RIBOSYLTRANSFERASE"/>
    <property type="match status" value="1"/>
</dbReference>
<sequence length="545" mass="62439">MGYYSYDIKDYDAGGRIGQLKLGDKILDTPNLFPVVNPFRNSISPRRLYDHFGAQCLFTNAYIIYKNRENNPDIISKKLHEHLDFPGIIATDSGGFQDYMYAGDIKLTPEEIEPFQENLGSDCPVILDIPVQTTDSYEEAKWKVDVTLKRAEENIQRRTRTDTAWFGPIHGSIYPDLLKRSALGMSKYDYGIYAIGGIVKTFIDYRFDLDVAILLEVRKWLRADRPLHMFGLGLPAFFSLAVACGADTFDSAAYILYAKDDRYFTLTGTRNINDLIELPCHCPICTSFSANELKKLPKQERITAVAEHNLYHSYSELKAIKQAIHEGSLWDLVEHRVHAHPKLIKALKKTQEYPDYFDGMINLNKTRGQKYLTSFSFHRAHIRRYRNKVSHFKIPKDRNTVIILPELDLPSSNGISVIEWIKELKNMESYEKKQIAIMSNLMGFIPLELSEMFPAGQHEGSGDISENNSHKKIILEDLIKMLSINVKTVDSIQILIPKEFISEYNEVEPFDPFSHIISYIEPAIQERFSGINVAIFNSIEELING</sequence>
<dbReference type="Pfam" id="PF01702">
    <property type="entry name" value="TGT"/>
    <property type="match status" value="1"/>
</dbReference>
<name>A0ABY6HSY1_9ARCH</name>
<evidence type="ECO:0000256" key="3">
    <source>
        <dbReference type="ARBA" id="ARBA00022694"/>
    </source>
</evidence>
<dbReference type="SUPFAM" id="SSF51713">
    <property type="entry name" value="tRNA-guanine transglycosylase"/>
    <property type="match status" value="1"/>
</dbReference>
<evidence type="ECO:0000313" key="7">
    <source>
        <dbReference type="EMBL" id="UYP46521.1"/>
    </source>
</evidence>
<dbReference type="Gene3D" id="3.20.20.105">
    <property type="entry name" value="Queuine tRNA-ribosyltransferase-like"/>
    <property type="match status" value="1"/>
</dbReference>